<dbReference type="AlphaFoldDB" id="A0A6A4Z7A3"/>
<dbReference type="Pfam" id="PF13637">
    <property type="entry name" value="Ank_4"/>
    <property type="match status" value="1"/>
</dbReference>
<gene>
    <name evidence="1" type="ORF">AaE_014465</name>
</gene>
<protein>
    <submittedName>
        <fullName evidence="1">Uncharacterized protein</fullName>
    </submittedName>
</protein>
<dbReference type="SUPFAM" id="SSF48403">
    <property type="entry name" value="Ankyrin repeat"/>
    <property type="match status" value="1"/>
</dbReference>
<dbReference type="Proteomes" id="UP000469452">
    <property type="component" value="Unassembled WGS sequence"/>
</dbReference>
<dbReference type="PANTHER" id="PTHR46586">
    <property type="entry name" value="ANKYRIN REPEAT-CONTAINING PROTEIN"/>
    <property type="match status" value="1"/>
</dbReference>
<dbReference type="EMBL" id="VJMI01020069">
    <property type="protein sequence ID" value="KAF0705563.1"/>
    <property type="molecule type" value="Genomic_DNA"/>
</dbReference>
<dbReference type="InterPro" id="IPR052050">
    <property type="entry name" value="SecEffector_AnkRepeat"/>
</dbReference>
<dbReference type="InterPro" id="IPR002110">
    <property type="entry name" value="Ankyrin_rpt"/>
</dbReference>
<dbReference type="PANTHER" id="PTHR46586:SF3">
    <property type="entry name" value="ANKYRIN REPEAT-CONTAINING PROTEIN"/>
    <property type="match status" value="1"/>
</dbReference>
<dbReference type="Gene3D" id="1.25.40.20">
    <property type="entry name" value="Ankyrin repeat-containing domain"/>
    <property type="match status" value="2"/>
</dbReference>
<dbReference type="Pfam" id="PF12796">
    <property type="entry name" value="Ank_2"/>
    <property type="match status" value="1"/>
</dbReference>
<evidence type="ECO:0000313" key="1">
    <source>
        <dbReference type="EMBL" id="KAF0705563.1"/>
    </source>
</evidence>
<organism evidence="1 2">
    <name type="scientific">Aphanomyces astaci</name>
    <name type="common">Crayfish plague agent</name>
    <dbReference type="NCBI Taxonomy" id="112090"/>
    <lineage>
        <taxon>Eukaryota</taxon>
        <taxon>Sar</taxon>
        <taxon>Stramenopiles</taxon>
        <taxon>Oomycota</taxon>
        <taxon>Saprolegniomycetes</taxon>
        <taxon>Saprolegniales</taxon>
        <taxon>Verrucalvaceae</taxon>
        <taxon>Aphanomyces</taxon>
    </lineage>
</organism>
<dbReference type="InterPro" id="IPR036770">
    <property type="entry name" value="Ankyrin_rpt-contain_sf"/>
</dbReference>
<accession>A0A6A4Z7A3</accession>
<comment type="caution">
    <text evidence="1">The sequence shown here is derived from an EMBL/GenBank/DDBJ whole genome shotgun (WGS) entry which is preliminary data.</text>
</comment>
<reference evidence="1 2" key="1">
    <citation type="submission" date="2019-06" db="EMBL/GenBank/DDBJ databases">
        <title>Genomics analysis of Aphanomyces spp. identifies a new class of oomycete effector associated with host adaptation.</title>
        <authorList>
            <person name="Gaulin E."/>
        </authorList>
    </citation>
    <scope>NUCLEOTIDE SEQUENCE [LARGE SCALE GENOMIC DNA]</scope>
    <source>
        <strain evidence="1 2">E</strain>
    </source>
</reference>
<sequence length="257" mass="28593">MSSSSVARSSLLSADILPIIQAFQCGLYEDLLPSHRTWTQTRTRFDSKRQQTMCQAPQESTELAVDEYFVDDVTDRSFPLHHAIVHGSLSLVQRWIQCRGQEIVTRYAMDCAAAHGQMAILQWLHHRNFSGCTTDAMDFAALRGHLNVVTFLHCHRAEGGRFLAMDFAAGQGHLDIVKYLHTHRREGCSTMAMDAAASNGHLDVLVFLHTHRREGFTSKAIEGAKKYGHHDIAAYLQSISAARLEALVAPHAQVTAA</sequence>
<dbReference type="VEuPathDB" id="FungiDB:H257_16536"/>
<proteinExistence type="predicted"/>
<name>A0A6A4Z7A3_APHAT</name>
<evidence type="ECO:0000313" key="2">
    <source>
        <dbReference type="Proteomes" id="UP000469452"/>
    </source>
</evidence>